<dbReference type="Pfam" id="PF01983">
    <property type="entry name" value="CofC"/>
    <property type="match status" value="1"/>
</dbReference>
<evidence type="ECO:0000313" key="7">
    <source>
        <dbReference type="EMBL" id="MDN4487948.1"/>
    </source>
</evidence>
<evidence type="ECO:0000313" key="6">
    <source>
        <dbReference type="EMBL" id="MDN4484419.1"/>
    </source>
</evidence>
<comment type="similarity">
    <text evidence="5">Belongs to the CofC family.</text>
</comment>
<dbReference type="EC" id="2.7.7.105" evidence="5"/>
<dbReference type="EMBL" id="JAUHPX010000003">
    <property type="protein sequence ID" value="MDN4487948.1"/>
    <property type="molecule type" value="Genomic_DNA"/>
</dbReference>
<evidence type="ECO:0000256" key="5">
    <source>
        <dbReference type="HAMAP-Rule" id="MF_02114"/>
    </source>
</evidence>
<feature type="binding site" evidence="5">
    <location>
        <position position="133"/>
    </location>
    <ligand>
        <name>phosphoenolpyruvate</name>
        <dbReference type="ChEBI" id="CHEBI:58702"/>
    </ligand>
</feature>
<feature type="binding site" evidence="5">
    <location>
        <position position="148"/>
    </location>
    <ligand>
        <name>phosphoenolpyruvate</name>
        <dbReference type="ChEBI" id="CHEBI:58702"/>
    </ligand>
</feature>
<organism evidence="7 8">
    <name type="scientific">Demequina lignilytica</name>
    <dbReference type="NCBI Taxonomy" id="3051663"/>
    <lineage>
        <taxon>Bacteria</taxon>
        <taxon>Bacillati</taxon>
        <taxon>Actinomycetota</taxon>
        <taxon>Actinomycetes</taxon>
        <taxon>Micrococcales</taxon>
        <taxon>Demequinaceae</taxon>
        <taxon>Demequina</taxon>
    </lineage>
</organism>
<dbReference type="PANTHER" id="PTHR40392">
    <property type="entry name" value="2-PHOSPHO-L-LACTATE GUANYLYLTRANSFERASE"/>
    <property type="match status" value="1"/>
</dbReference>
<evidence type="ECO:0000313" key="8">
    <source>
        <dbReference type="Proteomes" id="UP001172737"/>
    </source>
</evidence>
<dbReference type="Gene3D" id="3.90.550.10">
    <property type="entry name" value="Spore Coat Polysaccharide Biosynthesis Protein SpsA, Chain A"/>
    <property type="match status" value="1"/>
</dbReference>
<reference evidence="7" key="1">
    <citation type="submission" date="2023-06" db="EMBL/GenBank/DDBJ databases">
        <title>Sysu t00039.</title>
        <authorList>
            <person name="Gao L."/>
            <person name="Fang B.-Z."/>
            <person name="Li W.-J."/>
        </authorList>
    </citation>
    <scope>NUCLEOTIDE SEQUENCE</scope>
    <source>
        <strain evidence="7">SYSU T00039</strain>
    </source>
</reference>
<evidence type="ECO:0000256" key="3">
    <source>
        <dbReference type="ARBA" id="ARBA00022741"/>
    </source>
</evidence>
<reference evidence="6 9" key="2">
    <citation type="submission" date="2023-06" db="EMBL/GenBank/DDBJ databases">
        <title>SYSU T0a273.</title>
        <authorList>
            <person name="Gao L."/>
            <person name="Fang B.-Z."/>
            <person name="Li W.-J."/>
        </authorList>
    </citation>
    <scope>NUCLEOTIDE SEQUENCE [LARGE SCALE GENOMIC DNA]</scope>
    <source>
        <strain evidence="6 9">SYSU T0a273</strain>
    </source>
</reference>
<dbReference type="InterPro" id="IPR002835">
    <property type="entry name" value="CofC"/>
</dbReference>
<comment type="function">
    <text evidence="5">Guanylyltransferase that catalyzes the activation of phosphoenolpyruvate (PEP) as enolpyruvoyl-2-diphospho-5'-guanosine, via the condensation of PEP with GTP. It is involved in the biosynthesis of coenzyme F420, a hydride carrier cofactor.</text>
</comment>
<comment type="catalytic activity">
    <reaction evidence="5">
        <text>phosphoenolpyruvate + GTP + H(+) = enolpyruvoyl-2-diphospho-5'-guanosine + diphosphate</text>
        <dbReference type="Rhea" id="RHEA:30519"/>
        <dbReference type="ChEBI" id="CHEBI:15378"/>
        <dbReference type="ChEBI" id="CHEBI:33019"/>
        <dbReference type="ChEBI" id="CHEBI:37565"/>
        <dbReference type="ChEBI" id="CHEBI:58702"/>
        <dbReference type="ChEBI" id="CHEBI:143701"/>
        <dbReference type="EC" id="2.7.7.105"/>
    </reaction>
</comment>
<dbReference type="GO" id="GO:0052645">
    <property type="term" value="P:F420-0 metabolic process"/>
    <property type="evidence" value="ECO:0007669"/>
    <property type="project" value="UniProtKB-UniRule"/>
</dbReference>
<dbReference type="PANTHER" id="PTHR40392:SF1">
    <property type="entry name" value="2-PHOSPHO-L-LACTATE GUANYLYLTRANSFERASE"/>
    <property type="match status" value="1"/>
</dbReference>
<gene>
    <name evidence="7" type="primary">cofC</name>
    <name evidence="5" type="synonym">fbiD</name>
    <name evidence="6" type="ORF">QQ002_12780</name>
    <name evidence="7" type="ORF">QQX10_07185</name>
</gene>
<dbReference type="Proteomes" id="UP001172756">
    <property type="component" value="Unassembled WGS sequence"/>
</dbReference>
<protein>
    <recommendedName>
        <fullName evidence="5">Phosphoenolpyruvate guanylyltransferase</fullName>
        <shortName evidence="5">PEP guanylyltransferase</shortName>
        <ecNumber evidence="5">2.7.7.105</ecNumber>
    </recommendedName>
</protein>
<keyword evidence="1 5" id="KW-0808">Transferase</keyword>
<dbReference type="SUPFAM" id="SSF53448">
    <property type="entry name" value="Nucleotide-diphospho-sugar transferases"/>
    <property type="match status" value="1"/>
</dbReference>
<dbReference type="InterPro" id="IPR029044">
    <property type="entry name" value="Nucleotide-diphossugar_trans"/>
</dbReference>
<sequence length="204" mass="20696">MTGWTVLIPVKGGPHAKSRLPEVVRGASRAALATALAADTVAAVVGAADVARVIVVTETPGLELPGMDGVERWVQHAEGLNAGISEVARMLIGPCAVVLGDLPALRPADVDEALARVALARRAVFPDAAGTGTTLLGAIDGRLLPAFGQGSFARHRALGYQGLDASLRLSADVDTERDLDRAHSLGLGAHTVAALAAVPVVSAG</sequence>
<dbReference type="RefSeq" id="WP_301121898.1">
    <property type="nucleotide sequence ID" value="NZ_JAUHPX010000003.1"/>
</dbReference>
<dbReference type="HAMAP" id="MF_02114">
    <property type="entry name" value="CofC"/>
    <property type="match status" value="1"/>
</dbReference>
<keyword evidence="2 5" id="KW-0548">Nucleotidyltransferase</keyword>
<dbReference type="Proteomes" id="UP001172737">
    <property type="component" value="Unassembled WGS sequence"/>
</dbReference>
<keyword evidence="3 5" id="KW-0547">Nucleotide-binding</keyword>
<keyword evidence="4 5" id="KW-0342">GTP-binding</keyword>
<dbReference type="AlphaFoldDB" id="A0AAW7M0R6"/>
<evidence type="ECO:0000313" key="9">
    <source>
        <dbReference type="Proteomes" id="UP001172756"/>
    </source>
</evidence>
<keyword evidence="8" id="KW-1185">Reference proteome</keyword>
<dbReference type="GO" id="GO:0005525">
    <property type="term" value="F:GTP binding"/>
    <property type="evidence" value="ECO:0007669"/>
    <property type="project" value="UniProtKB-KW"/>
</dbReference>
<evidence type="ECO:0000256" key="2">
    <source>
        <dbReference type="ARBA" id="ARBA00022695"/>
    </source>
</evidence>
<dbReference type="EMBL" id="JAUHQB010000012">
    <property type="protein sequence ID" value="MDN4484419.1"/>
    <property type="molecule type" value="Genomic_DNA"/>
</dbReference>
<dbReference type="GO" id="GO:0043814">
    <property type="term" value="F:phospholactate guanylyltransferase activity"/>
    <property type="evidence" value="ECO:0007669"/>
    <property type="project" value="InterPro"/>
</dbReference>
<dbReference type="NCBIfam" id="TIGR03552">
    <property type="entry name" value="F420_cofC"/>
    <property type="match status" value="1"/>
</dbReference>
<accession>A0AAW7M0R6</accession>
<proteinExistence type="inferred from homology"/>
<name>A0AAW7M0R6_9MICO</name>
<evidence type="ECO:0000256" key="1">
    <source>
        <dbReference type="ARBA" id="ARBA00022679"/>
    </source>
</evidence>
<comment type="caution">
    <text evidence="7">The sequence shown here is derived from an EMBL/GenBank/DDBJ whole genome shotgun (WGS) entry which is preliminary data.</text>
</comment>
<comment type="pathway">
    <text evidence="5">Cofactor biosynthesis; coenzyme F420 biosynthesis.</text>
</comment>
<evidence type="ECO:0000256" key="4">
    <source>
        <dbReference type="ARBA" id="ARBA00023134"/>
    </source>
</evidence>
<feature type="binding site" evidence="5">
    <location>
        <position position="151"/>
    </location>
    <ligand>
        <name>phosphoenolpyruvate</name>
        <dbReference type="ChEBI" id="CHEBI:58702"/>
    </ligand>
</feature>